<name>A0A0N9HT18_9PSEU</name>
<protein>
    <recommendedName>
        <fullName evidence="1">YspA cpYpsA-related SLOG domain-containing protein</fullName>
    </recommendedName>
</protein>
<keyword evidence="3" id="KW-1185">Reference proteome</keyword>
<dbReference type="Proteomes" id="UP000063699">
    <property type="component" value="Chromosome"/>
</dbReference>
<dbReference type="EMBL" id="CP012752">
    <property type="protein sequence ID" value="ALG06349.1"/>
    <property type="molecule type" value="Genomic_DNA"/>
</dbReference>
<evidence type="ECO:0000313" key="2">
    <source>
        <dbReference type="EMBL" id="ALG06349.1"/>
    </source>
</evidence>
<dbReference type="KEGG" id="kphy:AOZ06_04910"/>
<dbReference type="Pfam" id="PF10686">
    <property type="entry name" value="YAcAr"/>
    <property type="match status" value="1"/>
</dbReference>
<evidence type="ECO:0000313" key="3">
    <source>
        <dbReference type="Proteomes" id="UP000063699"/>
    </source>
</evidence>
<dbReference type="AlphaFoldDB" id="A0A0N9HT18"/>
<reference evidence="2 3" key="1">
    <citation type="submission" date="2015-07" db="EMBL/GenBank/DDBJ databases">
        <title>Genome sequencing of Kibdelosporangium phytohabitans.</title>
        <authorList>
            <person name="Qin S."/>
            <person name="Xing K."/>
        </authorList>
    </citation>
    <scope>NUCLEOTIDE SEQUENCE [LARGE SCALE GENOMIC DNA]</scope>
    <source>
        <strain evidence="2 3">KLBMP1111</strain>
    </source>
</reference>
<dbReference type="STRING" id="860235.AOZ06_04910"/>
<gene>
    <name evidence="2" type="ORF">AOZ06_04910</name>
</gene>
<dbReference type="InterPro" id="IPR019627">
    <property type="entry name" value="YAcAr"/>
</dbReference>
<organism evidence="2 3">
    <name type="scientific">Kibdelosporangium phytohabitans</name>
    <dbReference type="NCBI Taxonomy" id="860235"/>
    <lineage>
        <taxon>Bacteria</taxon>
        <taxon>Bacillati</taxon>
        <taxon>Actinomycetota</taxon>
        <taxon>Actinomycetes</taxon>
        <taxon>Pseudonocardiales</taxon>
        <taxon>Pseudonocardiaceae</taxon>
        <taxon>Kibdelosporangium</taxon>
    </lineage>
</organism>
<proteinExistence type="predicted"/>
<dbReference type="RefSeq" id="WP_054288325.1">
    <property type="nucleotide sequence ID" value="NZ_CP012752.1"/>
</dbReference>
<accession>A0A0N9HT18</accession>
<feature type="domain" description="YspA cpYpsA-related SLOG" evidence="1">
    <location>
        <begin position="2"/>
        <end position="43"/>
    </location>
</feature>
<sequence>MLITGSREWTDTTVIRDALASVWHPKTILMSGKNRRGADAMCEGCWKQWGGRVDCYPAQWYVDGEYRPSAGFRRNEEMVQSAVNLGAERCLAFIVDGSPGATHAAELARAKGIWTTFYRATSQREPALSSQPRVPGGLSLAVPY</sequence>
<evidence type="ECO:0000259" key="1">
    <source>
        <dbReference type="Pfam" id="PF10686"/>
    </source>
</evidence>